<organism evidence="2 3">
    <name type="scientific">Methylophilus glucosoxydans</name>
    <dbReference type="NCBI Taxonomy" id="752553"/>
    <lineage>
        <taxon>Bacteria</taxon>
        <taxon>Pseudomonadati</taxon>
        <taxon>Pseudomonadota</taxon>
        <taxon>Betaproteobacteria</taxon>
        <taxon>Nitrosomonadales</taxon>
        <taxon>Methylophilaceae</taxon>
        <taxon>Methylophilus</taxon>
    </lineage>
</organism>
<feature type="transmembrane region" description="Helical" evidence="1">
    <location>
        <begin position="121"/>
        <end position="139"/>
    </location>
</feature>
<keyword evidence="1" id="KW-0812">Transmembrane</keyword>
<proteinExistence type="predicted"/>
<feature type="transmembrane region" description="Helical" evidence="1">
    <location>
        <begin position="31"/>
        <end position="48"/>
    </location>
</feature>
<protein>
    <submittedName>
        <fullName evidence="2">Uncharacterized protein</fullName>
    </submittedName>
</protein>
<comment type="caution">
    <text evidence="2">The sequence shown here is derived from an EMBL/GenBank/DDBJ whole genome shotgun (WGS) entry which is preliminary data.</text>
</comment>
<accession>A0ABW3GJ18</accession>
<keyword evidence="1" id="KW-0472">Membrane</keyword>
<dbReference type="EMBL" id="JBHTJW010000002">
    <property type="protein sequence ID" value="MFD0930037.1"/>
    <property type="molecule type" value="Genomic_DNA"/>
</dbReference>
<feature type="transmembrane region" description="Helical" evidence="1">
    <location>
        <begin position="89"/>
        <end position="109"/>
    </location>
</feature>
<dbReference type="Proteomes" id="UP001597106">
    <property type="component" value="Unassembled WGS sequence"/>
</dbReference>
<gene>
    <name evidence="2" type="ORF">ACFQ1T_09630</name>
</gene>
<sequence length="142" mass="15871">MMKRLRARRHPANTPGEVSATRSTLRAWPQMVLFAVALLCLFLLGQHFHWDTRVLAAVTLLFGLLSGLLVWLVGVIGLVPLIGPFIVKVLSFGFIWLLNAVGYLMSYIAIRRGYSRDVLTYRGLTMALLIGIVIGYIIAQFI</sequence>
<keyword evidence="1" id="KW-1133">Transmembrane helix</keyword>
<dbReference type="RefSeq" id="WP_379076022.1">
    <property type="nucleotide sequence ID" value="NZ_JBHTJW010000002.1"/>
</dbReference>
<reference evidence="3" key="1">
    <citation type="journal article" date="2019" name="Int. J. Syst. Evol. Microbiol.">
        <title>The Global Catalogue of Microorganisms (GCM) 10K type strain sequencing project: providing services to taxonomists for standard genome sequencing and annotation.</title>
        <authorList>
            <consortium name="The Broad Institute Genomics Platform"/>
            <consortium name="The Broad Institute Genome Sequencing Center for Infectious Disease"/>
            <person name="Wu L."/>
            <person name="Ma J."/>
        </authorList>
    </citation>
    <scope>NUCLEOTIDE SEQUENCE [LARGE SCALE GENOMIC DNA]</scope>
    <source>
        <strain evidence="3">CCUG 59685</strain>
    </source>
</reference>
<keyword evidence="3" id="KW-1185">Reference proteome</keyword>
<evidence type="ECO:0000256" key="1">
    <source>
        <dbReference type="SAM" id="Phobius"/>
    </source>
</evidence>
<evidence type="ECO:0000313" key="2">
    <source>
        <dbReference type="EMBL" id="MFD0930037.1"/>
    </source>
</evidence>
<name>A0ABW3GJ18_9PROT</name>
<evidence type="ECO:0000313" key="3">
    <source>
        <dbReference type="Proteomes" id="UP001597106"/>
    </source>
</evidence>
<feature type="transmembrane region" description="Helical" evidence="1">
    <location>
        <begin position="54"/>
        <end position="82"/>
    </location>
</feature>